<evidence type="ECO:0000313" key="3">
    <source>
        <dbReference type="EMBL" id="MED6165574.1"/>
    </source>
</evidence>
<dbReference type="InterPro" id="IPR046796">
    <property type="entry name" value="Transposase_32_dom"/>
</dbReference>
<evidence type="ECO:0000259" key="2">
    <source>
        <dbReference type="Pfam" id="PF20167"/>
    </source>
</evidence>
<comment type="caution">
    <text evidence="3">The sequence shown here is derived from an EMBL/GenBank/DDBJ whole genome shotgun (WGS) entry which is preliminary data.</text>
</comment>
<reference evidence="3 4" key="1">
    <citation type="journal article" date="2023" name="Plants (Basel)">
        <title>Bridging the Gap: Combining Genomics and Transcriptomics Approaches to Understand Stylosanthes scabra, an Orphan Legume from the Brazilian Caatinga.</title>
        <authorList>
            <person name="Ferreira-Neto J.R.C."/>
            <person name="da Silva M.D."/>
            <person name="Binneck E."/>
            <person name="de Melo N.F."/>
            <person name="da Silva R.H."/>
            <person name="de Melo A.L.T.M."/>
            <person name="Pandolfi V."/>
            <person name="Bustamante F.O."/>
            <person name="Brasileiro-Vidal A.C."/>
            <person name="Benko-Iseppon A.M."/>
        </authorList>
    </citation>
    <scope>NUCLEOTIDE SEQUENCE [LARGE SCALE GENOMIC DNA]</scope>
    <source>
        <tissue evidence="3">Leaves</tissue>
    </source>
</reference>
<feature type="region of interest" description="Disordered" evidence="1">
    <location>
        <begin position="198"/>
        <end position="281"/>
    </location>
</feature>
<accession>A0ABU6UWX9</accession>
<keyword evidence="4" id="KW-1185">Reference proteome</keyword>
<feature type="region of interest" description="Disordered" evidence="1">
    <location>
        <begin position="430"/>
        <end position="450"/>
    </location>
</feature>
<evidence type="ECO:0000313" key="4">
    <source>
        <dbReference type="Proteomes" id="UP001341840"/>
    </source>
</evidence>
<sequence>MASSSSVSVFDNYRFKSAFNEELYNSIVKNKKVIAECCIDLDEDEYPEVKEQISLRGWRRLAAPKQEISIDLIHEFYANAILTEEEMEEAGGHTFRSYVRGKVVDFSSENLRNVMRFRAQVQGAVTDFETRKEHDQQLDQVLADLCIPGATWKLSTDKIVRMAQGIKEKGKLGFPSTIFKLCKEAGVPIREFRRTRKIQAEKPITAKRMESTRLPRPVQQRQQEDEEEDEPMPQAEEGNEGQAHDYDYHHQPEYEHQQPDYEQPQPDFEHHQEFNEPPVQPPLYHVPTYTDQHQKDLDSIETQLQNMMWYQQQALENMSKNQAEYMAELRDIKWKQQELYENNDRFYNQVRQEQKEMVQEIQQIKNYQVNQTLVDSTRHKAYMDELAAMKAMQEEFFSNQVNQYNLIRQDHKLLGKEILDVKKYQMSAVTMGSGGSSSSTQPPPPPPYEPDQALMKIREQHATFTEICRQLKDWTRNASGRESYMVWAHQLANPNLVEMSS</sequence>
<dbReference type="Proteomes" id="UP001341840">
    <property type="component" value="Unassembled WGS sequence"/>
</dbReference>
<proteinExistence type="predicted"/>
<protein>
    <recommendedName>
        <fullName evidence="2">Putative plant transposon protein domain-containing protein</fullName>
    </recommendedName>
</protein>
<evidence type="ECO:0000256" key="1">
    <source>
        <dbReference type="SAM" id="MobiDB-lite"/>
    </source>
</evidence>
<feature type="compositionally biased region" description="Basic and acidic residues" evidence="1">
    <location>
        <begin position="242"/>
        <end position="259"/>
    </location>
</feature>
<feature type="domain" description="Putative plant transposon protein" evidence="2">
    <location>
        <begin position="56"/>
        <end position="155"/>
    </location>
</feature>
<dbReference type="Pfam" id="PF20167">
    <property type="entry name" value="Transposase_32"/>
    <property type="match status" value="1"/>
</dbReference>
<organism evidence="3 4">
    <name type="scientific">Stylosanthes scabra</name>
    <dbReference type="NCBI Taxonomy" id="79078"/>
    <lineage>
        <taxon>Eukaryota</taxon>
        <taxon>Viridiplantae</taxon>
        <taxon>Streptophyta</taxon>
        <taxon>Embryophyta</taxon>
        <taxon>Tracheophyta</taxon>
        <taxon>Spermatophyta</taxon>
        <taxon>Magnoliopsida</taxon>
        <taxon>eudicotyledons</taxon>
        <taxon>Gunneridae</taxon>
        <taxon>Pentapetalae</taxon>
        <taxon>rosids</taxon>
        <taxon>fabids</taxon>
        <taxon>Fabales</taxon>
        <taxon>Fabaceae</taxon>
        <taxon>Papilionoideae</taxon>
        <taxon>50 kb inversion clade</taxon>
        <taxon>dalbergioids sensu lato</taxon>
        <taxon>Dalbergieae</taxon>
        <taxon>Pterocarpus clade</taxon>
        <taxon>Stylosanthes</taxon>
    </lineage>
</organism>
<dbReference type="EMBL" id="JASCZI010123701">
    <property type="protein sequence ID" value="MED6165574.1"/>
    <property type="molecule type" value="Genomic_DNA"/>
</dbReference>
<name>A0ABU6UWX9_9FABA</name>
<gene>
    <name evidence="3" type="ORF">PIB30_100862</name>
</gene>